<dbReference type="AlphaFoldDB" id="A0A8H6X7J3"/>
<dbReference type="Pfam" id="PF26128">
    <property type="entry name" value="Gad2"/>
    <property type="match status" value="1"/>
</dbReference>
<dbReference type="Gene3D" id="1.20.1280.50">
    <property type="match status" value="1"/>
</dbReference>
<feature type="compositionally biased region" description="Polar residues" evidence="1">
    <location>
        <begin position="601"/>
        <end position="623"/>
    </location>
</feature>
<dbReference type="OrthoDB" id="539213at2759"/>
<evidence type="ECO:0008006" key="4">
    <source>
        <dbReference type="Google" id="ProtNLM"/>
    </source>
</evidence>
<evidence type="ECO:0000313" key="2">
    <source>
        <dbReference type="EMBL" id="KAF7335572.1"/>
    </source>
</evidence>
<evidence type="ECO:0000256" key="1">
    <source>
        <dbReference type="SAM" id="MobiDB-lite"/>
    </source>
</evidence>
<sequence length="1097" mass="124011">MADAKTIHDTLANIPPVILQSNIWKWHHLPYTILRQTLLRLFYVGAEEGVEWDQSASGEVQVNIDEWILGNEKRLRDADPLQWQHGLVTLDDAEHVFPAYVLEKSKRFIARPDCLTGFSILSLASGPRIAIQPSTAAFKRNFYTMSDGLLQNLDWSNVIVAGGIILGCLMAEKGRRHQWSSSDIDIYIYGLSSDDATKKIHHIFDTFCSNMPAGTRTFAVRNSKTITFYAKYPLRRIQIVLKLLESPREVLLNFDLDICAMGWDGSNVWMLPRAARALETGSNVFTMNLIHGHYLSERRASQPQRVFKYATRGYGLRFLPSYVSSLQRRKNIPGNGAPPNGNLNLELLANETRVWTRNWLRATFNHPLHTLSPVVLPGYSLSGFAMLMRPVTLWEMGRAGELTVLDEWSNTFPYEDIPAQFPDPEYPWDERFTIKGYMTHIHRSNVKEVTRWIRTDPDRLRRHGVQFGHEISDVVQRVSGAPTLELLLHPQHDLCLPVILPCTFAVYANDAVSLALANAGLKERKMLEPAVPGLDRRIDEIFEVLHAFRRANASLAGEDMQAQRFSRELSRRVARRKEESEFDSFARALFMAFQSTTASGHPVSYTVSPSTNEVLRNNGTPDESQTREIRDSLTAAQAVRASLAPQIIEAELRLLHLQRLDENAAQHIQRSIGALSLVRRLPAEMVSRIFAFHQKNCFPIEFPHLGETSTFDTQEMWRAGMICRKWRAIALDTGELWSTFIFQCSGDPRKEEAARTWLERTGNHLLTFTFNCPGHPTNDGGCRSVFDMLLSKCNRWKDAQFKLSAPLLQALNSVRANVPNLEKLDISLSSSSSLDAIDAFSNAPRLRDLNLSAVLPNVIMELPWAQITHYQGDEFDPEHNHVLNLAQNMRSFVLNSRSRGLTAPLIHSQMRNLSIICSNNTLANLEVPALEDLRFPLSEAQAVKSLLERSNCAITELRIDGFDPREWEILRVFAATPALASLTLFGDSRYSLDSTVEDTFGRSTAEQFYTRIAEADDPVLLPNLRRLFVNNVLLTDAFMKMVESRRVAAGGTVALESLSVSNFVVYVAEDTSMSARLSALGNFVEVTIGRKWFRAHH</sequence>
<dbReference type="InterPro" id="IPR032675">
    <property type="entry name" value="LRR_dom_sf"/>
</dbReference>
<comment type="caution">
    <text evidence="2">The sequence shown here is derived from an EMBL/GenBank/DDBJ whole genome shotgun (WGS) entry which is preliminary data.</text>
</comment>
<dbReference type="PANTHER" id="PTHR43558:SF6">
    <property type="entry name" value="REDUCTASE, PUTATIVE (AFU_ORTHOLOGUE AFUA_3G10540)-RELATED"/>
    <property type="match status" value="1"/>
</dbReference>
<dbReference type="Gene3D" id="3.80.10.10">
    <property type="entry name" value="Ribonuclease Inhibitor"/>
    <property type="match status" value="1"/>
</dbReference>
<dbReference type="EMBL" id="JACAZI010000024">
    <property type="protein sequence ID" value="KAF7335572.1"/>
    <property type="molecule type" value="Genomic_DNA"/>
</dbReference>
<accession>A0A8H6X7J3</accession>
<gene>
    <name evidence="2" type="ORF">MVEN_02211300</name>
</gene>
<dbReference type="InterPro" id="IPR053354">
    <property type="entry name" value="MGDG_epimerase"/>
</dbReference>
<proteinExistence type="predicted"/>
<feature type="region of interest" description="Disordered" evidence="1">
    <location>
        <begin position="601"/>
        <end position="626"/>
    </location>
</feature>
<dbReference type="Proteomes" id="UP000620124">
    <property type="component" value="Unassembled WGS sequence"/>
</dbReference>
<evidence type="ECO:0000313" key="3">
    <source>
        <dbReference type="Proteomes" id="UP000620124"/>
    </source>
</evidence>
<keyword evidence="3" id="KW-1185">Reference proteome</keyword>
<protein>
    <recommendedName>
        <fullName evidence="4">F-box domain-containing protein</fullName>
    </recommendedName>
</protein>
<reference evidence="2" key="1">
    <citation type="submission" date="2020-05" db="EMBL/GenBank/DDBJ databases">
        <title>Mycena genomes resolve the evolution of fungal bioluminescence.</title>
        <authorList>
            <person name="Tsai I.J."/>
        </authorList>
    </citation>
    <scope>NUCLEOTIDE SEQUENCE</scope>
    <source>
        <strain evidence="2">CCC161011</strain>
    </source>
</reference>
<organism evidence="2 3">
    <name type="scientific">Mycena venus</name>
    <dbReference type="NCBI Taxonomy" id="2733690"/>
    <lineage>
        <taxon>Eukaryota</taxon>
        <taxon>Fungi</taxon>
        <taxon>Dikarya</taxon>
        <taxon>Basidiomycota</taxon>
        <taxon>Agaricomycotina</taxon>
        <taxon>Agaricomycetes</taxon>
        <taxon>Agaricomycetidae</taxon>
        <taxon>Agaricales</taxon>
        <taxon>Marasmiineae</taxon>
        <taxon>Mycenaceae</taxon>
        <taxon>Mycena</taxon>
    </lineage>
</organism>
<name>A0A8H6X7J3_9AGAR</name>
<dbReference type="PANTHER" id="PTHR43558">
    <property type="entry name" value="REDUCTASE, PUTATIVE (AFU_ORTHOLOGUE AFUA_3G10540)-RELATED"/>
    <property type="match status" value="1"/>
</dbReference>